<sequence length="103" mass="11103">MPLQVAAEILLSASPCPEEMTMVMDESGDSEAMPCCPDADDDDAINPCETAKSCHLCKTPVQVYLYTPASFFSLSNLTAHTKTRPLNIAVFNPAGIWRPPNAS</sequence>
<evidence type="ECO:0000313" key="1">
    <source>
        <dbReference type="EMBL" id="MDR7089771.1"/>
    </source>
</evidence>
<protein>
    <submittedName>
        <fullName evidence="1">Uncharacterized protein</fullName>
    </submittedName>
</protein>
<dbReference type="EMBL" id="JAVDVX010000003">
    <property type="protein sequence ID" value="MDR7089771.1"/>
    <property type="molecule type" value="Genomic_DNA"/>
</dbReference>
<evidence type="ECO:0000313" key="2">
    <source>
        <dbReference type="Proteomes" id="UP001253595"/>
    </source>
</evidence>
<organism evidence="1 2">
    <name type="scientific">Cellvibrio fibrivorans</name>
    <dbReference type="NCBI Taxonomy" id="126350"/>
    <lineage>
        <taxon>Bacteria</taxon>
        <taxon>Pseudomonadati</taxon>
        <taxon>Pseudomonadota</taxon>
        <taxon>Gammaproteobacteria</taxon>
        <taxon>Cellvibrionales</taxon>
        <taxon>Cellvibrionaceae</taxon>
        <taxon>Cellvibrio</taxon>
    </lineage>
</organism>
<proteinExistence type="predicted"/>
<dbReference type="Proteomes" id="UP001253595">
    <property type="component" value="Unassembled WGS sequence"/>
</dbReference>
<gene>
    <name evidence="1" type="ORF">J2X05_001793</name>
</gene>
<reference evidence="1 2" key="1">
    <citation type="submission" date="2023-07" db="EMBL/GenBank/DDBJ databases">
        <title>Sorghum-associated microbial communities from plants grown in Nebraska, USA.</title>
        <authorList>
            <person name="Schachtman D."/>
        </authorList>
    </citation>
    <scope>NUCLEOTIDE SEQUENCE [LARGE SCALE GENOMIC DNA]</scope>
    <source>
        <strain evidence="1 2">BE190</strain>
    </source>
</reference>
<dbReference type="RefSeq" id="WP_310071429.1">
    <property type="nucleotide sequence ID" value="NZ_JAVDVX010000003.1"/>
</dbReference>
<comment type="caution">
    <text evidence="1">The sequence shown here is derived from an EMBL/GenBank/DDBJ whole genome shotgun (WGS) entry which is preliminary data.</text>
</comment>
<accession>A0ABU1UX43</accession>
<keyword evidence="2" id="KW-1185">Reference proteome</keyword>
<name>A0ABU1UX43_9GAMM</name>